<dbReference type="EC" id="3.2.2.27" evidence="4 9"/>
<dbReference type="CDD" id="cd10027">
    <property type="entry name" value="UDG-F1-like"/>
    <property type="match status" value="1"/>
</dbReference>
<protein>
    <recommendedName>
        <fullName evidence="5 9">Uracil-DNA glycosylase</fullName>
        <shortName evidence="9">UDG</shortName>
        <ecNumber evidence="4 9">3.2.2.27</ecNumber>
    </recommendedName>
</protein>
<evidence type="ECO:0000256" key="10">
    <source>
        <dbReference type="RuleBase" id="RU003780"/>
    </source>
</evidence>
<dbReference type="EMBL" id="WXWW01000256">
    <property type="protein sequence ID" value="NAW67072.1"/>
    <property type="molecule type" value="Genomic_DNA"/>
</dbReference>
<keyword evidence="8 9" id="KW-0234">DNA repair</keyword>
<evidence type="ECO:0000259" key="11">
    <source>
        <dbReference type="SMART" id="SM00986"/>
    </source>
</evidence>
<reference evidence="12 13" key="1">
    <citation type="submission" date="2017-05" db="EMBL/GenBank/DDBJ databases">
        <title>High clonality and local adaptation shapes Vibrionaceae linages within an endangered oasis.</title>
        <authorList>
            <person name="Vazquez-Rosas-Landa M."/>
        </authorList>
    </citation>
    <scope>NUCLEOTIDE SEQUENCE [LARGE SCALE GENOMIC DNA]</scope>
    <source>
        <strain evidence="12 13">P46_P4S1P180</strain>
    </source>
</reference>
<sequence>MSVSDSPSSSLFNWKQLLEQERQQAYFQQAEAQVAAERQAGKVIFPAEADVFRAFDATPFDQVKVVILGQDPYHGPDQAHGLSFSVQPGVKVPPSLANMYKELATDIEGFTVPEHGCLQPWAEQGVLLLNTVLTVEQGKAHSHSKYGWEMFTDRVIASLNQHRDGLVFLLWGAHAQKKGKHIDRNKHCVLEAAHPSPLSAYRGFFGCRHFSQANKWLRQSHKSEINWQLPEQM</sequence>
<dbReference type="NCBIfam" id="NF003591">
    <property type="entry name" value="PRK05254.1-4"/>
    <property type="match status" value="1"/>
</dbReference>
<comment type="subcellular location">
    <subcellularLocation>
        <location evidence="9">Cytoplasm</location>
    </subcellularLocation>
</comment>
<dbReference type="GO" id="GO:0005737">
    <property type="term" value="C:cytoplasm"/>
    <property type="evidence" value="ECO:0007669"/>
    <property type="project" value="UniProtKB-SubCell"/>
</dbReference>
<dbReference type="PROSITE" id="PS00130">
    <property type="entry name" value="U_DNA_GLYCOSYLASE"/>
    <property type="match status" value="1"/>
</dbReference>
<keyword evidence="6 9" id="KW-0227">DNA damage</keyword>
<dbReference type="Pfam" id="PF03167">
    <property type="entry name" value="UDG"/>
    <property type="match status" value="1"/>
</dbReference>
<dbReference type="FunFam" id="3.40.470.10:FF:000001">
    <property type="entry name" value="Uracil-DNA glycosylase"/>
    <property type="match status" value="1"/>
</dbReference>
<evidence type="ECO:0000256" key="5">
    <source>
        <dbReference type="ARBA" id="ARBA00018429"/>
    </source>
</evidence>
<dbReference type="NCBIfam" id="NF003592">
    <property type="entry name" value="PRK05254.1-5"/>
    <property type="match status" value="1"/>
</dbReference>
<feature type="domain" description="Uracil-DNA glycosylase-like" evidence="11">
    <location>
        <begin position="56"/>
        <end position="217"/>
    </location>
</feature>
<evidence type="ECO:0000256" key="6">
    <source>
        <dbReference type="ARBA" id="ARBA00022763"/>
    </source>
</evidence>
<keyword evidence="9" id="KW-0963">Cytoplasm</keyword>
<dbReference type="AlphaFoldDB" id="A0A7X4Y218"/>
<dbReference type="GO" id="GO:0004844">
    <property type="term" value="F:uracil DNA N-glycosylase activity"/>
    <property type="evidence" value="ECO:0007669"/>
    <property type="project" value="UniProtKB-UniRule"/>
</dbReference>
<comment type="similarity">
    <text evidence="3 9 10">Belongs to the uracil-DNA glycosylase (UDG) superfamily. UNG family.</text>
</comment>
<evidence type="ECO:0000256" key="2">
    <source>
        <dbReference type="ARBA" id="ARBA00002631"/>
    </source>
</evidence>
<dbReference type="PANTHER" id="PTHR11264:SF0">
    <property type="entry name" value="URACIL-DNA GLYCOSYLASE"/>
    <property type="match status" value="1"/>
</dbReference>
<comment type="caution">
    <text evidence="12">The sequence shown here is derived from an EMBL/GenBank/DDBJ whole genome shotgun (WGS) entry which is preliminary data.</text>
</comment>
<name>A0A7X4Y218_9GAMM</name>
<accession>A0A7X4Y218</accession>
<dbReference type="SMART" id="SM00987">
    <property type="entry name" value="UreE_C"/>
    <property type="match status" value="1"/>
</dbReference>
<gene>
    <name evidence="9" type="primary">ung</name>
    <name evidence="12" type="ORF">CAG72_17900</name>
</gene>
<dbReference type="Proteomes" id="UP000465712">
    <property type="component" value="Unassembled WGS sequence"/>
</dbReference>
<dbReference type="SUPFAM" id="SSF52141">
    <property type="entry name" value="Uracil-DNA glycosylase-like"/>
    <property type="match status" value="1"/>
</dbReference>
<evidence type="ECO:0000256" key="7">
    <source>
        <dbReference type="ARBA" id="ARBA00022801"/>
    </source>
</evidence>
<keyword evidence="12" id="KW-0326">Glycosidase</keyword>
<comment type="catalytic activity">
    <reaction evidence="1 9 10">
        <text>Hydrolyzes single-stranded DNA or mismatched double-stranded DNA and polynucleotides, releasing free uracil.</text>
        <dbReference type="EC" id="3.2.2.27"/>
    </reaction>
</comment>
<evidence type="ECO:0000256" key="4">
    <source>
        <dbReference type="ARBA" id="ARBA00012030"/>
    </source>
</evidence>
<dbReference type="InterPro" id="IPR018085">
    <property type="entry name" value="Ura-DNA_Glyclase_AS"/>
</dbReference>
<evidence type="ECO:0000256" key="3">
    <source>
        <dbReference type="ARBA" id="ARBA00008184"/>
    </source>
</evidence>
<comment type="function">
    <text evidence="2 9 10">Excises uracil residues from the DNA which can arise as a result of misincorporation of dUMP residues by DNA polymerase or due to deamination of cytosine.</text>
</comment>
<dbReference type="InterPro" id="IPR036895">
    <property type="entry name" value="Uracil-DNA_glycosylase-like_sf"/>
</dbReference>
<dbReference type="InterPro" id="IPR002043">
    <property type="entry name" value="UDG_fam1"/>
</dbReference>
<organism evidence="12 13">
    <name type="scientific">Photobacterium halotolerans</name>
    <dbReference type="NCBI Taxonomy" id="265726"/>
    <lineage>
        <taxon>Bacteria</taxon>
        <taxon>Pseudomonadati</taxon>
        <taxon>Pseudomonadota</taxon>
        <taxon>Gammaproteobacteria</taxon>
        <taxon>Vibrionales</taxon>
        <taxon>Vibrionaceae</taxon>
        <taxon>Photobacterium</taxon>
    </lineage>
</organism>
<proteinExistence type="inferred from homology"/>
<evidence type="ECO:0000256" key="9">
    <source>
        <dbReference type="HAMAP-Rule" id="MF_00148"/>
    </source>
</evidence>
<dbReference type="GO" id="GO:0097510">
    <property type="term" value="P:base-excision repair, AP site formation via deaminated base removal"/>
    <property type="evidence" value="ECO:0007669"/>
    <property type="project" value="TreeGrafter"/>
</dbReference>
<dbReference type="OrthoDB" id="9804372at2"/>
<dbReference type="NCBIfam" id="NF003589">
    <property type="entry name" value="PRK05254.1-2"/>
    <property type="match status" value="1"/>
</dbReference>
<dbReference type="InterPro" id="IPR005122">
    <property type="entry name" value="Uracil-DNA_glycosylase-like"/>
</dbReference>
<feature type="active site" description="Proton acceptor" evidence="9">
    <location>
        <position position="71"/>
    </location>
</feature>
<keyword evidence="7 9" id="KW-0378">Hydrolase</keyword>
<evidence type="ECO:0000313" key="12">
    <source>
        <dbReference type="EMBL" id="NAW67072.1"/>
    </source>
</evidence>
<evidence type="ECO:0000313" key="13">
    <source>
        <dbReference type="Proteomes" id="UP000465712"/>
    </source>
</evidence>
<dbReference type="RefSeq" id="WP_051288243.1">
    <property type="nucleotide sequence ID" value="NZ_WXWU01000120.1"/>
</dbReference>
<dbReference type="NCBIfam" id="TIGR00628">
    <property type="entry name" value="ung"/>
    <property type="match status" value="1"/>
</dbReference>
<dbReference type="NCBIfam" id="NF003588">
    <property type="entry name" value="PRK05254.1-1"/>
    <property type="match status" value="1"/>
</dbReference>
<dbReference type="PANTHER" id="PTHR11264">
    <property type="entry name" value="URACIL-DNA GLYCOSYLASE"/>
    <property type="match status" value="1"/>
</dbReference>
<dbReference type="HAMAP" id="MF_00148">
    <property type="entry name" value="UDG"/>
    <property type="match status" value="1"/>
</dbReference>
<evidence type="ECO:0000256" key="8">
    <source>
        <dbReference type="ARBA" id="ARBA00023204"/>
    </source>
</evidence>
<evidence type="ECO:0000256" key="1">
    <source>
        <dbReference type="ARBA" id="ARBA00001400"/>
    </source>
</evidence>
<dbReference type="SMART" id="SM00986">
    <property type="entry name" value="UDG"/>
    <property type="match status" value="1"/>
</dbReference>
<dbReference type="Gene3D" id="3.40.470.10">
    <property type="entry name" value="Uracil-DNA glycosylase-like domain"/>
    <property type="match status" value="1"/>
</dbReference>